<reference evidence="2" key="1">
    <citation type="journal article" date="2013" name="Extremophiles">
        <title>Proteinivorax tanatarense gen. nov., sp. nov., an anaerobic, haloalkaliphilic, proteolytic bacterium isolated from a decaying algal bloom, and proposal of Proteinivoraceae fam. nov.</title>
        <authorList>
            <person name="Kevbrin V."/>
            <person name="Boltyanskaya Y."/>
            <person name="Zhilina T."/>
            <person name="Kolganova T."/>
            <person name="Lavrentjeva E."/>
            <person name="Kuznetsov B."/>
        </authorList>
    </citation>
    <scope>NUCLEOTIDE SEQUENCE</scope>
    <source>
        <strain evidence="2">Z-910T</strain>
    </source>
</reference>
<dbReference type="Gene3D" id="3.40.50.300">
    <property type="entry name" value="P-loop containing nucleotide triphosphate hydrolases"/>
    <property type="match status" value="1"/>
</dbReference>
<dbReference type="AlphaFoldDB" id="A0AAU7VJJ6"/>
<proteinExistence type="inferred from homology"/>
<dbReference type="Pfam" id="PF10662">
    <property type="entry name" value="PduV-EutP"/>
    <property type="match status" value="1"/>
</dbReference>
<evidence type="ECO:0000256" key="1">
    <source>
        <dbReference type="PIRNR" id="PIRNR036409"/>
    </source>
</evidence>
<name>A0AAU7VJJ6_9FIRM</name>
<dbReference type="InterPro" id="IPR012381">
    <property type="entry name" value="EutP_PduV"/>
</dbReference>
<reference evidence="2" key="2">
    <citation type="submission" date="2024-06" db="EMBL/GenBank/DDBJ databases">
        <authorList>
            <person name="Petrova K.O."/>
            <person name="Toshchakov S.V."/>
            <person name="Boltjanskaja Y.V."/>
            <person name="Kevbrin V."/>
        </authorList>
    </citation>
    <scope>NUCLEOTIDE SEQUENCE</scope>
    <source>
        <strain evidence="2">Z-910T</strain>
    </source>
</reference>
<keyword evidence="1" id="KW-0547">Nucleotide-binding</keyword>
<evidence type="ECO:0000313" key="2">
    <source>
        <dbReference type="EMBL" id="XBX74204.1"/>
    </source>
</evidence>
<sequence length="141" mass="15685">MKKLMLIGKTGSGKTSLSQRLNNRPLGYKKTQAIEYEQYILDTPGEYIENSRFYNALTTVAVDCDVIGLLQAANETYDAFPPGFGASFNKPIIGIITKIDLVENWSNAREELIQAGAKKIFPFSAITNEGLENIKDYLQVT</sequence>
<accession>A0AAU7VJJ6</accession>
<comment type="similarity">
    <text evidence="1">Belongs to the EutP/PduV family.</text>
</comment>
<dbReference type="RefSeq" id="WP_350342962.1">
    <property type="nucleotide sequence ID" value="NZ_CP158367.1"/>
</dbReference>
<dbReference type="CDD" id="cd00882">
    <property type="entry name" value="Ras_like_GTPase"/>
    <property type="match status" value="1"/>
</dbReference>
<dbReference type="PANTHER" id="PTHR40453">
    <property type="entry name" value="PROTEIN YOEF"/>
    <property type="match status" value="1"/>
</dbReference>
<organism evidence="2">
    <name type="scientific">Proteinivorax tanatarense</name>
    <dbReference type="NCBI Taxonomy" id="1260629"/>
    <lineage>
        <taxon>Bacteria</taxon>
        <taxon>Bacillati</taxon>
        <taxon>Bacillota</taxon>
        <taxon>Clostridia</taxon>
        <taxon>Eubacteriales</taxon>
        <taxon>Proteinivoracaceae</taxon>
        <taxon>Proteinivorax</taxon>
    </lineage>
</organism>
<dbReference type="GO" id="GO:0005524">
    <property type="term" value="F:ATP binding"/>
    <property type="evidence" value="ECO:0007669"/>
    <property type="project" value="UniProtKB-UniRule"/>
</dbReference>
<dbReference type="InterPro" id="IPR027417">
    <property type="entry name" value="P-loop_NTPase"/>
</dbReference>
<dbReference type="SUPFAM" id="SSF52540">
    <property type="entry name" value="P-loop containing nucleoside triphosphate hydrolases"/>
    <property type="match status" value="1"/>
</dbReference>
<dbReference type="NCBIfam" id="TIGR02528">
    <property type="entry name" value="EutP"/>
    <property type="match status" value="1"/>
</dbReference>
<dbReference type="EMBL" id="CP158367">
    <property type="protein sequence ID" value="XBX74204.1"/>
    <property type="molecule type" value="Genomic_DNA"/>
</dbReference>
<protein>
    <submittedName>
        <fullName evidence="2">EutP/PduV family microcompartment system protein</fullName>
    </submittedName>
</protein>
<dbReference type="PANTHER" id="PTHR40453:SF1">
    <property type="entry name" value="PROTEIN YOEF"/>
    <property type="match status" value="1"/>
</dbReference>
<dbReference type="PIRSF" id="PIRSF036409">
    <property type="entry name" value="EutP_PduV"/>
    <property type="match status" value="1"/>
</dbReference>
<dbReference type="GO" id="GO:0006576">
    <property type="term" value="P:biogenic amine metabolic process"/>
    <property type="evidence" value="ECO:0007669"/>
    <property type="project" value="InterPro"/>
</dbReference>
<gene>
    <name evidence="2" type="ORF">PRVXT_002231</name>
</gene>